<dbReference type="OrthoDB" id="344643at2"/>
<comment type="caution">
    <text evidence="2">The sequence shown here is derived from an EMBL/GenBank/DDBJ whole genome shotgun (WGS) entry which is preliminary data.</text>
</comment>
<protein>
    <submittedName>
        <fullName evidence="2">Transporter</fullName>
    </submittedName>
</protein>
<dbReference type="EMBL" id="RQHV01000043">
    <property type="protein sequence ID" value="TGN10512.1"/>
    <property type="molecule type" value="Genomic_DNA"/>
</dbReference>
<dbReference type="Proteomes" id="UP000298264">
    <property type="component" value="Unassembled WGS sequence"/>
</dbReference>
<reference evidence="2" key="1">
    <citation type="journal article" date="2019" name="PLoS Negl. Trop. Dis.">
        <title>Revisiting the worldwide diversity of Leptospira species in the environment.</title>
        <authorList>
            <person name="Vincent A.T."/>
            <person name="Schiettekatte O."/>
            <person name="Bourhy P."/>
            <person name="Veyrier F.J."/>
            <person name="Picardeau M."/>
        </authorList>
    </citation>
    <scope>NUCLEOTIDE SEQUENCE [LARGE SCALE GENOMIC DNA]</scope>
    <source>
        <strain evidence="2">201400974</strain>
    </source>
</reference>
<name>A0A4R9LRJ6_9LEPT</name>
<organism evidence="2 3">
    <name type="scientific">Leptospira ilyithenensis</name>
    <dbReference type="NCBI Taxonomy" id="2484901"/>
    <lineage>
        <taxon>Bacteria</taxon>
        <taxon>Pseudomonadati</taxon>
        <taxon>Spirochaetota</taxon>
        <taxon>Spirochaetia</taxon>
        <taxon>Leptospirales</taxon>
        <taxon>Leptospiraceae</taxon>
        <taxon>Leptospira</taxon>
    </lineage>
</organism>
<proteinExistence type="predicted"/>
<evidence type="ECO:0000313" key="3">
    <source>
        <dbReference type="Proteomes" id="UP000298264"/>
    </source>
</evidence>
<dbReference type="GO" id="GO:0015562">
    <property type="term" value="F:efflux transmembrane transporter activity"/>
    <property type="evidence" value="ECO:0007669"/>
    <property type="project" value="InterPro"/>
</dbReference>
<dbReference type="AlphaFoldDB" id="A0A4R9LRJ6"/>
<dbReference type="SUPFAM" id="SSF56954">
    <property type="entry name" value="Outer membrane efflux proteins (OEP)"/>
    <property type="match status" value="1"/>
</dbReference>
<sequence>MFRIQILFLFLAFPNLLIAEQISFADLWVLIRENSSNQKSKYLEWKASEIAKDRSTKHWLPRFYTDVRSYNTNDPTLNFMGKLGQRSVTESDFSTSSMKTRPGNYLDSNNQPYTNINSDTLNVFGKDTLNYPGSNTYTKGSLGVDIPLYEGGSGKTLSRIQERRSNTLFWEREALKEKEYIHSAFLYRGLQSLNEFIQRIEDIKKIETRFRVNYQFVNKSNPVGYSGYLALVGLDNRLSVLIIQTNTQSEQFKNNLTVLSGMNSEDLRLVKEDLQSFLNRYFPLASTDESSLTKAMSSYAEGETFRSDLEAAKFLPRVGLYSEANAYSGSRNTQAAYNAGVYLQMNLYNPKDTGVVEEAKLNAEAFQKKLEEIKRQEDLSIRNLRDQEKTLTESYLLLTESLRFQEEQISNMLKLFQTGVITAIQFTETINRSADISKSLLDVELDLIKVRTEKYLFQKKEITDVAD</sequence>
<dbReference type="RefSeq" id="WP_135764143.1">
    <property type="nucleotide sequence ID" value="NZ_RQHV01000043.1"/>
</dbReference>
<evidence type="ECO:0000313" key="2">
    <source>
        <dbReference type="EMBL" id="TGN10512.1"/>
    </source>
</evidence>
<keyword evidence="3" id="KW-1185">Reference proteome</keyword>
<dbReference type="Gene3D" id="1.20.1600.10">
    <property type="entry name" value="Outer membrane efflux proteins (OEP)"/>
    <property type="match status" value="1"/>
</dbReference>
<feature type="region of interest" description="Disordered" evidence="1">
    <location>
        <begin position="91"/>
        <end position="111"/>
    </location>
</feature>
<accession>A0A4R9LRJ6</accession>
<evidence type="ECO:0000256" key="1">
    <source>
        <dbReference type="SAM" id="MobiDB-lite"/>
    </source>
</evidence>
<gene>
    <name evidence="2" type="ORF">EHS11_09490</name>
</gene>